<keyword evidence="3" id="KW-1185">Reference proteome</keyword>
<dbReference type="KEGG" id="ncb:C0V82_08225"/>
<evidence type="ECO:0000313" key="3">
    <source>
        <dbReference type="Proteomes" id="UP000234752"/>
    </source>
</evidence>
<gene>
    <name evidence="2" type="ORF">C0V82_08225</name>
</gene>
<dbReference type="SUPFAM" id="SSF51197">
    <property type="entry name" value="Clavaminate synthase-like"/>
    <property type="match status" value="1"/>
</dbReference>
<protein>
    <recommendedName>
        <fullName evidence="1">Aspartyl/asparaginy/proline hydroxylase domain-containing protein</fullName>
    </recommendedName>
</protein>
<evidence type="ECO:0000259" key="1">
    <source>
        <dbReference type="Pfam" id="PF05118"/>
    </source>
</evidence>
<reference evidence="2 3" key="1">
    <citation type="submission" date="2017-12" db="EMBL/GenBank/DDBJ databases">
        <title>Genomes of bacteria within cyanobacterial aggregates.</title>
        <authorList>
            <person name="Cai H."/>
        </authorList>
    </citation>
    <scope>NUCLEOTIDE SEQUENCE [LARGE SCALE GENOMIC DNA]</scope>
    <source>
        <strain evidence="2 3">TH16</strain>
    </source>
</reference>
<dbReference type="InterPro" id="IPR027443">
    <property type="entry name" value="IPNS-like_sf"/>
</dbReference>
<name>A0A2K9NAP3_9PROT</name>
<feature type="domain" description="Aspartyl/asparaginy/proline hydroxylase" evidence="1">
    <location>
        <begin position="54"/>
        <end position="175"/>
    </location>
</feature>
<proteinExistence type="predicted"/>
<accession>A0A2K9NAP3</accession>
<dbReference type="RefSeq" id="WP_102111919.1">
    <property type="nucleotide sequence ID" value="NZ_BMGN01000002.1"/>
</dbReference>
<dbReference type="OrthoDB" id="1441538at2"/>
<dbReference type="Pfam" id="PF05118">
    <property type="entry name" value="Asp_Arg_Hydrox"/>
    <property type="match status" value="1"/>
</dbReference>
<organism evidence="2 3">
    <name type="scientific">Niveispirillum cyanobacteriorum</name>
    <dbReference type="NCBI Taxonomy" id="1612173"/>
    <lineage>
        <taxon>Bacteria</taxon>
        <taxon>Pseudomonadati</taxon>
        <taxon>Pseudomonadota</taxon>
        <taxon>Alphaproteobacteria</taxon>
        <taxon>Rhodospirillales</taxon>
        <taxon>Azospirillaceae</taxon>
        <taxon>Niveispirillum</taxon>
    </lineage>
</organism>
<dbReference type="AlphaFoldDB" id="A0A2K9NAP3"/>
<dbReference type="InterPro" id="IPR007803">
    <property type="entry name" value="Asp/Arg/Pro-Hydrxlase"/>
</dbReference>
<dbReference type="Proteomes" id="UP000234752">
    <property type="component" value="Chromosome eg_1"/>
</dbReference>
<evidence type="ECO:0000313" key="2">
    <source>
        <dbReference type="EMBL" id="AUN30220.1"/>
    </source>
</evidence>
<dbReference type="Gene3D" id="2.60.120.330">
    <property type="entry name" value="B-lactam Antibiotic, Isopenicillin N Synthase, Chain"/>
    <property type="match status" value="1"/>
</dbReference>
<dbReference type="EMBL" id="CP025611">
    <property type="protein sequence ID" value="AUN30220.1"/>
    <property type="molecule type" value="Genomic_DNA"/>
</dbReference>
<sequence>MTGLMPWQEATVGSGLMLSAQSSLRVDPGILERQVQAAIDSVPDEMRNRFGSPNGDWTAITLLYRNQKGISVPQPPLAHIPVLTDLLRDAGIDPFGLHITRQPPGVDLKWHFDHQSLHLDICRLLLPVRVPADAFTWIGHEKVAYPPGTLWTGDFAMPHQVENQTDQERIVIAIDSAVTPAIRALFPASLSSDGARRSTLAQEGINALLAARASPLICPVKNS</sequence>